<feature type="transmembrane region" description="Helical" evidence="6">
    <location>
        <begin position="354"/>
        <end position="383"/>
    </location>
</feature>
<gene>
    <name evidence="9" type="ORF">AWN68_03715</name>
</gene>
<name>A0A150XJ34_9BACT</name>
<feature type="transmembrane region" description="Helical" evidence="6">
    <location>
        <begin position="40"/>
        <end position="63"/>
    </location>
</feature>
<dbReference type="PANTHER" id="PTHR30572">
    <property type="entry name" value="MEMBRANE COMPONENT OF TRANSPORTER-RELATED"/>
    <property type="match status" value="1"/>
</dbReference>
<dbReference type="InterPro" id="IPR003838">
    <property type="entry name" value="ABC3_permease_C"/>
</dbReference>
<dbReference type="Pfam" id="PF12704">
    <property type="entry name" value="MacB_PCD"/>
    <property type="match status" value="2"/>
</dbReference>
<dbReference type="GO" id="GO:0005886">
    <property type="term" value="C:plasma membrane"/>
    <property type="evidence" value="ECO:0007669"/>
    <property type="project" value="UniProtKB-SubCell"/>
</dbReference>
<comment type="subcellular location">
    <subcellularLocation>
        <location evidence="1">Cell membrane</location>
        <topology evidence="1">Multi-pass membrane protein</topology>
    </subcellularLocation>
</comment>
<proteinExistence type="predicted"/>
<reference evidence="9 10" key="1">
    <citation type="submission" date="2016-01" db="EMBL/GenBank/DDBJ databases">
        <title>Genome sequencing of Roseivirga echinicomitans KMM 6058.</title>
        <authorList>
            <person name="Selvaratnam C."/>
            <person name="Thevarajoo S."/>
            <person name="Goh K.M."/>
            <person name="Ee R."/>
            <person name="Chan K.-G."/>
            <person name="Chong C.S."/>
        </authorList>
    </citation>
    <scope>NUCLEOTIDE SEQUENCE [LARGE SCALE GENOMIC DNA]</scope>
    <source>
        <strain evidence="9 10">KMM 6058</strain>
    </source>
</reference>
<feature type="transmembrane region" description="Helical" evidence="6">
    <location>
        <begin position="446"/>
        <end position="470"/>
    </location>
</feature>
<evidence type="ECO:0000259" key="8">
    <source>
        <dbReference type="Pfam" id="PF12704"/>
    </source>
</evidence>
<evidence type="ECO:0000313" key="10">
    <source>
        <dbReference type="Proteomes" id="UP000075615"/>
    </source>
</evidence>
<comment type="caution">
    <text evidence="9">The sequence shown here is derived from an EMBL/GenBank/DDBJ whole genome shotgun (WGS) entry which is preliminary data.</text>
</comment>
<feature type="transmembrane region" description="Helical" evidence="6">
    <location>
        <begin position="403"/>
        <end position="425"/>
    </location>
</feature>
<dbReference type="STRING" id="296218.AWN68_03715"/>
<dbReference type="EMBL" id="LRDB01000012">
    <property type="protein sequence ID" value="KYG78748.1"/>
    <property type="molecule type" value="Genomic_DNA"/>
</dbReference>
<feature type="transmembrane region" description="Helical" evidence="6">
    <location>
        <begin position="744"/>
        <end position="762"/>
    </location>
</feature>
<keyword evidence="10" id="KW-1185">Reference proteome</keyword>
<evidence type="ECO:0000256" key="2">
    <source>
        <dbReference type="ARBA" id="ARBA00022475"/>
    </source>
</evidence>
<keyword evidence="4 6" id="KW-1133">Transmembrane helix</keyword>
<dbReference type="AlphaFoldDB" id="A0A150XJ34"/>
<protein>
    <recommendedName>
        <fullName evidence="11">ABC3 transporter permease protein domain-containing protein</fullName>
    </recommendedName>
</protein>
<dbReference type="Pfam" id="PF02687">
    <property type="entry name" value="FtsX"/>
    <property type="match status" value="2"/>
</dbReference>
<feature type="transmembrane region" description="Helical" evidence="6">
    <location>
        <begin position="313"/>
        <end position="333"/>
    </location>
</feature>
<dbReference type="InterPro" id="IPR025857">
    <property type="entry name" value="MacB_PCD"/>
</dbReference>
<evidence type="ECO:0000313" key="9">
    <source>
        <dbReference type="EMBL" id="KYG78748.1"/>
    </source>
</evidence>
<evidence type="ECO:0008006" key="11">
    <source>
        <dbReference type="Google" id="ProtNLM"/>
    </source>
</evidence>
<dbReference type="GO" id="GO:0022857">
    <property type="term" value="F:transmembrane transporter activity"/>
    <property type="evidence" value="ECO:0007669"/>
    <property type="project" value="TreeGrafter"/>
</dbReference>
<dbReference type="InterPro" id="IPR050250">
    <property type="entry name" value="Macrolide_Exporter_MacB"/>
</dbReference>
<feature type="domain" description="ABC3 transporter permease C-terminal" evidence="7">
    <location>
        <begin position="312"/>
        <end position="429"/>
    </location>
</feature>
<keyword evidence="5 6" id="KW-0472">Membrane</keyword>
<dbReference type="OrthoDB" id="5933722at2"/>
<evidence type="ECO:0000256" key="4">
    <source>
        <dbReference type="ARBA" id="ARBA00022989"/>
    </source>
</evidence>
<evidence type="ECO:0000259" key="7">
    <source>
        <dbReference type="Pfam" id="PF02687"/>
    </source>
</evidence>
<evidence type="ECO:0000256" key="5">
    <source>
        <dbReference type="ARBA" id="ARBA00023136"/>
    </source>
</evidence>
<keyword evidence="2" id="KW-1003">Cell membrane</keyword>
<evidence type="ECO:0000256" key="1">
    <source>
        <dbReference type="ARBA" id="ARBA00004651"/>
    </source>
</evidence>
<dbReference type="PANTHER" id="PTHR30572:SF18">
    <property type="entry name" value="ABC-TYPE MACROLIDE FAMILY EXPORT SYSTEM PERMEASE COMPONENT 2"/>
    <property type="match status" value="1"/>
</dbReference>
<evidence type="ECO:0000256" key="3">
    <source>
        <dbReference type="ARBA" id="ARBA00022692"/>
    </source>
</evidence>
<keyword evidence="3 6" id="KW-0812">Transmembrane</keyword>
<accession>A0A150XJ34</accession>
<feature type="domain" description="ABC3 transporter permease C-terminal" evidence="7">
    <location>
        <begin position="695"/>
        <end position="810"/>
    </location>
</feature>
<dbReference type="Proteomes" id="UP000075615">
    <property type="component" value="Unassembled WGS sequence"/>
</dbReference>
<feature type="transmembrane region" description="Helical" evidence="6">
    <location>
        <begin position="692"/>
        <end position="716"/>
    </location>
</feature>
<feature type="domain" description="MacB-like periplasmic core" evidence="8">
    <location>
        <begin position="458"/>
        <end position="651"/>
    </location>
</feature>
<feature type="domain" description="MacB-like periplasmic core" evidence="8">
    <location>
        <begin position="43"/>
        <end position="261"/>
    </location>
</feature>
<organism evidence="9 10">
    <name type="scientific">Roseivirga echinicomitans</name>
    <dbReference type="NCBI Taxonomy" id="296218"/>
    <lineage>
        <taxon>Bacteria</taxon>
        <taxon>Pseudomonadati</taxon>
        <taxon>Bacteroidota</taxon>
        <taxon>Cytophagia</taxon>
        <taxon>Cytophagales</taxon>
        <taxon>Roseivirgaceae</taxon>
        <taxon>Roseivirga</taxon>
    </lineage>
</organism>
<sequence length="817" mass="90763">MIGSNLCSGLRIFKSLKTKLKVMFKNFFKVTLRSLLKSKLFVFVNILGLGLALGCCIVAYLNYDFAKTFDDNHLNKDEIYQVSMKRQIQGNQVPYNFVPMMAGEVIKSEISGLKAVTRFEGRGITVKRGDQVFNRGISFADDNYLDVFTYPLKWGNKESLKDRSKVMLSEPTAIALFGDVNPVGETVEFINNNGANWLYTVGGVFESIPENTLMQFQMLMNFENIYTMFQIDRTDWGVFLDAIFIQSEDPAVANSIPNAINKYVAVQNEKRPDFMISDFWIQTMAEAPENQRDLNGGGLWQAMNPAAIVAPNVMAILILLLACFNFTNTAIAMSNKRLKEIGIRKTVGGSRGQLVFQFLGENLILCFLALIVGLTVATWLVPIYSDLWPGITLELALSQNPGLILFLVLVLLITAFMAGGYPALFVSGYKPVSILRGTLKVGSSSVLAKVLLSFQFLISVMALVSGVAFVQNARYQEGLDQGYDKSNLIVVATASNTEAQQLKNAIASNPMIENIGAMNNHIGWGYGERPVKNGDTELEVGILDFGTNYIETTGIKVLQGRSFNLENQETDRQNSILVNEKMGSSFGWAPENTVGQQIVLYDTIRYTVVGLIKDFYLNGVWGSIEPAMIRYRKDTEVTNLIVRSNPKNVSAVNAFIGEKWSEIITDRPYEGFLQEENVLGEAREINGNIVKIFLFLSVIAVILSAVGLFTLVSINIQSRTKEMGIRKVLGASVARITTIINKPFLIIVFIGAIIGAGAGYAVTEQMLMPMIYTYYIKMNFWSFFIPIASILIISLLSVSSRVINAAKRNPVESLRYE</sequence>
<evidence type="ECO:0000256" key="6">
    <source>
        <dbReference type="SAM" id="Phobius"/>
    </source>
</evidence>
<feature type="transmembrane region" description="Helical" evidence="6">
    <location>
        <begin position="774"/>
        <end position="798"/>
    </location>
</feature>